<reference evidence="1" key="1">
    <citation type="journal article" date="2021" name="Proc. Natl. Acad. Sci. U.S.A.">
        <title>A Catalog of Tens of Thousands of Viruses from Human Metagenomes Reveals Hidden Associations with Chronic Diseases.</title>
        <authorList>
            <person name="Tisza M.J."/>
            <person name="Buck C.B."/>
        </authorList>
    </citation>
    <scope>NUCLEOTIDE SEQUENCE</scope>
    <source>
        <strain evidence="1">CtiBE32</strain>
    </source>
</reference>
<organism evidence="1">
    <name type="scientific">Myoviridae sp. ctiBE32</name>
    <dbReference type="NCBI Taxonomy" id="2826685"/>
    <lineage>
        <taxon>Viruses</taxon>
        <taxon>Duplodnaviria</taxon>
        <taxon>Heunggongvirae</taxon>
        <taxon>Uroviricota</taxon>
        <taxon>Caudoviricetes</taxon>
    </lineage>
</organism>
<protein>
    <submittedName>
        <fullName evidence="1">Uncharacterized protein</fullName>
    </submittedName>
</protein>
<name>A0A8S5N833_9CAUD</name>
<proteinExistence type="predicted"/>
<accession>A0A8S5N833</accession>
<sequence length="165" mass="18571">MNGVLEGIERVIVESKDGELIATITEDEINWDPEYQVRLKPVIPEHKLFISCPMKGRTEENIKKSFEVLKRTAEAYTGETLAVVNPYEPKTFESDADRIRSLGDSIRLMAEADYFITFENYFDYRGCSVENQVAALYGLKRVLAMTKLAAPDVLDKGPSIPTCDG</sequence>
<dbReference type="EMBL" id="BK015088">
    <property type="protein sequence ID" value="DAD90535.1"/>
    <property type="molecule type" value="Genomic_DNA"/>
</dbReference>
<evidence type="ECO:0000313" key="1">
    <source>
        <dbReference type="EMBL" id="DAD90535.1"/>
    </source>
</evidence>